<proteinExistence type="predicted"/>
<sequence>MFKTFLILGVVSCLVVCIQCESVNACPDELSPGHLRCDYTISTGFNDPIHKRCPPSGFFTSKITCVLVTDLYRGTSKPVINGGVGFAYVEVDIDSDLLTKLSYEIQVYTQLAPP</sequence>
<dbReference type="RefSeq" id="XP_028129661.1">
    <property type="nucleotide sequence ID" value="XM_028273860.1"/>
</dbReference>
<accession>A0A6P7F2U8</accession>
<gene>
    <name evidence="2" type="primary">LOC114325731</name>
</gene>
<reference evidence="2" key="1">
    <citation type="submission" date="2025-08" db="UniProtKB">
        <authorList>
            <consortium name="RefSeq"/>
        </authorList>
    </citation>
    <scope>IDENTIFICATION</scope>
    <source>
        <tissue evidence="2">Whole insect</tissue>
    </source>
</reference>
<dbReference type="AlphaFoldDB" id="A0A6P7F2U8"/>
<keyword evidence="1" id="KW-0732">Signal</keyword>
<feature type="chain" id="PRO_5027536946" evidence="1">
    <location>
        <begin position="21"/>
        <end position="114"/>
    </location>
</feature>
<dbReference type="InterPro" id="IPR031734">
    <property type="entry name" value="MBF2"/>
</dbReference>
<evidence type="ECO:0000313" key="2">
    <source>
        <dbReference type="RefSeq" id="XP_028129661.1"/>
    </source>
</evidence>
<organism evidence="2">
    <name type="scientific">Diabrotica virgifera virgifera</name>
    <name type="common">western corn rootworm</name>
    <dbReference type="NCBI Taxonomy" id="50390"/>
    <lineage>
        <taxon>Eukaryota</taxon>
        <taxon>Metazoa</taxon>
        <taxon>Ecdysozoa</taxon>
        <taxon>Arthropoda</taxon>
        <taxon>Hexapoda</taxon>
        <taxon>Insecta</taxon>
        <taxon>Pterygota</taxon>
        <taxon>Neoptera</taxon>
        <taxon>Endopterygota</taxon>
        <taxon>Coleoptera</taxon>
        <taxon>Polyphaga</taxon>
        <taxon>Cucujiformia</taxon>
        <taxon>Chrysomeloidea</taxon>
        <taxon>Chrysomelidae</taxon>
        <taxon>Galerucinae</taxon>
        <taxon>Diabroticina</taxon>
        <taxon>Diabroticites</taxon>
        <taxon>Diabrotica</taxon>
    </lineage>
</organism>
<name>A0A6P7F2U8_DIAVI</name>
<dbReference type="Pfam" id="PF15868">
    <property type="entry name" value="MBF2"/>
    <property type="match status" value="1"/>
</dbReference>
<dbReference type="InParanoid" id="A0A6P7F2U8"/>
<feature type="signal peptide" evidence="1">
    <location>
        <begin position="1"/>
        <end position="20"/>
    </location>
</feature>
<dbReference type="KEGG" id="dvv:114325731"/>
<protein>
    <submittedName>
        <fullName evidence="2">Uncharacterized protein LOC114325731</fullName>
    </submittedName>
</protein>
<evidence type="ECO:0000256" key="1">
    <source>
        <dbReference type="SAM" id="SignalP"/>
    </source>
</evidence>